<feature type="transmembrane region" description="Helical" evidence="2">
    <location>
        <begin position="17"/>
        <end position="35"/>
    </location>
</feature>
<feature type="compositionally biased region" description="Basic and acidic residues" evidence="1">
    <location>
        <begin position="88"/>
        <end position="102"/>
    </location>
</feature>
<dbReference type="EMBL" id="JARBJD010000380">
    <property type="protein sequence ID" value="KAK2942830.1"/>
    <property type="molecule type" value="Genomic_DNA"/>
</dbReference>
<feature type="region of interest" description="Disordered" evidence="1">
    <location>
        <begin position="38"/>
        <end position="108"/>
    </location>
</feature>
<gene>
    <name evidence="3" type="ORF">BLNAU_22244</name>
    <name evidence="4" type="ORF">BLNAU_22248</name>
</gene>
<sequence length="108" mass="11319">MAAAAVPVMAGVASGPVGWAIVGGAALVGGGIWLASEVKKNGGRSPFPPGIRSDNSSRKEAYEKARQRGGGKEPRGPEKHGNGKPHFHPGDGRKDHQHDHFNFPKGMF</sequence>
<keyword evidence="5" id="KW-1185">Reference proteome</keyword>
<comment type="caution">
    <text evidence="4">The sequence shown here is derived from an EMBL/GenBank/DDBJ whole genome shotgun (WGS) entry which is preliminary data.</text>
</comment>
<dbReference type="EMBL" id="JARBJD010000380">
    <property type="protein sequence ID" value="KAK2942834.1"/>
    <property type="molecule type" value="Genomic_DNA"/>
</dbReference>
<feature type="compositionally biased region" description="Basic and acidic residues" evidence="1">
    <location>
        <begin position="55"/>
        <end position="81"/>
    </location>
</feature>
<proteinExistence type="predicted"/>
<keyword evidence="2" id="KW-0472">Membrane</keyword>
<keyword evidence="2" id="KW-0812">Transmembrane</keyword>
<evidence type="ECO:0000256" key="2">
    <source>
        <dbReference type="SAM" id="Phobius"/>
    </source>
</evidence>
<dbReference type="Proteomes" id="UP001281761">
    <property type="component" value="Unassembled WGS sequence"/>
</dbReference>
<protein>
    <submittedName>
        <fullName evidence="4">Uncharacterized protein</fullName>
    </submittedName>
</protein>
<keyword evidence="2" id="KW-1133">Transmembrane helix</keyword>
<name>A0ABQ9WUL1_9EUKA</name>
<evidence type="ECO:0000313" key="5">
    <source>
        <dbReference type="Proteomes" id="UP001281761"/>
    </source>
</evidence>
<evidence type="ECO:0000313" key="3">
    <source>
        <dbReference type="EMBL" id="KAK2942830.1"/>
    </source>
</evidence>
<accession>A0ABQ9WUL1</accession>
<evidence type="ECO:0000313" key="4">
    <source>
        <dbReference type="EMBL" id="KAK2942834.1"/>
    </source>
</evidence>
<reference evidence="4 5" key="1">
    <citation type="journal article" date="2022" name="bioRxiv">
        <title>Genomics of Preaxostyla Flagellates Illuminates Evolutionary Transitions and the Path Towards Mitochondrial Loss.</title>
        <authorList>
            <person name="Novak L.V.F."/>
            <person name="Treitli S.C."/>
            <person name="Pyrih J."/>
            <person name="Halakuc P."/>
            <person name="Pipaliya S.V."/>
            <person name="Vacek V."/>
            <person name="Brzon O."/>
            <person name="Soukal P."/>
            <person name="Eme L."/>
            <person name="Dacks J.B."/>
            <person name="Karnkowska A."/>
            <person name="Elias M."/>
            <person name="Hampl V."/>
        </authorList>
    </citation>
    <scope>NUCLEOTIDE SEQUENCE [LARGE SCALE GENOMIC DNA]</scope>
    <source>
        <strain evidence="4">NAU3</strain>
        <tissue evidence="4">Gut</tissue>
    </source>
</reference>
<evidence type="ECO:0000256" key="1">
    <source>
        <dbReference type="SAM" id="MobiDB-lite"/>
    </source>
</evidence>
<organism evidence="4 5">
    <name type="scientific">Blattamonas nauphoetae</name>
    <dbReference type="NCBI Taxonomy" id="2049346"/>
    <lineage>
        <taxon>Eukaryota</taxon>
        <taxon>Metamonada</taxon>
        <taxon>Preaxostyla</taxon>
        <taxon>Oxymonadida</taxon>
        <taxon>Blattamonas</taxon>
    </lineage>
</organism>